<dbReference type="AlphaFoldDB" id="A0A0A0BSA0"/>
<keyword evidence="2" id="KW-0812">Transmembrane</keyword>
<evidence type="ECO:0000313" key="3">
    <source>
        <dbReference type="EMBL" id="KGM11313.1"/>
    </source>
</evidence>
<reference evidence="3 4" key="1">
    <citation type="submission" date="2013-08" db="EMBL/GenBank/DDBJ databases">
        <title>Genome sequencing of Cellulomonas carbonis T26.</title>
        <authorList>
            <person name="Chen F."/>
            <person name="Li Y."/>
            <person name="Wang G."/>
        </authorList>
    </citation>
    <scope>NUCLEOTIDE SEQUENCE [LARGE SCALE GENOMIC DNA]</scope>
    <source>
        <strain evidence="3 4">T26</strain>
    </source>
</reference>
<sequence>MPPDAAARGRVHAVLGHPRVAMAAKGAVAATLAWVVAEQLPGPVAEYSFYAPFGAVATMYPAVAQSAAESVRATAAIGLGAVLGLATDRVLGSGTLGLALVVAVGILLAGIRWVGEQRVYVPVAAVFVMLLGQGAEVEFSASYAGLFLLGAAFSVVANALFPSFPLRRADDALRTLRRATAEHLRASADRLERDDDPPPAPRPRPLGGRVDAARTAVGELVGSSRGNRRAHRDVAAVDVRRRTFAALERAVLLVDDLDALAADRPWGASVQSVPTALRSPMAEALRRLAEAVETVGLEDTEPGVRADVDGAVSALAAALAEHEDAHGRDAAGLLVATVVTTLRRTLSVLTPEDRIRLPGLGASAGVDAGAGVDGLGRADTTDDDGPDPRRDPGRS</sequence>
<comment type="caution">
    <text evidence="3">The sequence shown here is derived from an EMBL/GenBank/DDBJ whole genome shotgun (WGS) entry which is preliminary data.</text>
</comment>
<dbReference type="EMBL" id="AXCY01000025">
    <property type="protein sequence ID" value="KGM11313.1"/>
    <property type="molecule type" value="Genomic_DNA"/>
</dbReference>
<dbReference type="RefSeq" id="WP_043605089.1">
    <property type="nucleotide sequence ID" value="NZ_AXCY01000025.1"/>
</dbReference>
<evidence type="ECO:0000256" key="1">
    <source>
        <dbReference type="SAM" id="MobiDB-lite"/>
    </source>
</evidence>
<evidence type="ECO:0008006" key="5">
    <source>
        <dbReference type="Google" id="ProtNLM"/>
    </source>
</evidence>
<dbReference type="OrthoDB" id="3579456at2"/>
<dbReference type="Proteomes" id="UP000029839">
    <property type="component" value="Unassembled WGS sequence"/>
</dbReference>
<feature type="region of interest" description="Disordered" evidence="1">
    <location>
        <begin position="359"/>
        <end position="395"/>
    </location>
</feature>
<accession>A0A0A0BSA0</accession>
<feature type="transmembrane region" description="Helical" evidence="2">
    <location>
        <begin position="118"/>
        <end position="135"/>
    </location>
</feature>
<gene>
    <name evidence="3" type="ORF">N868_11065</name>
</gene>
<organism evidence="3 4">
    <name type="scientific">Cellulomonas carbonis T26</name>
    <dbReference type="NCBI Taxonomy" id="947969"/>
    <lineage>
        <taxon>Bacteria</taxon>
        <taxon>Bacillati</taxon>
        <taxon>Actinomycetota</taxon>
        <taxon>Actinomycetes</taxon>
        <taxon>Micrococcales</taxon>
        <taxon>Cellulomonadaceae</taxon>
        <taxon>Cellulomonas</taxon>
    </lineage>
</organism>
<feature type="transmembrane region" description="Helical" evidence="2">
    <location>
        <begin position="141"/>
        <end position="161"/>
    </location>
</feature>
<name>A0A0A0BSA0_9CELL</name>
<feature type="compositionally biased region" description="Basic and acidic residues" evidence="1">
    <location>
        <begin position="386"/>
        <end position="395"/>
    </location>
</feature>
<evidence type="ECO:0000313" key="4">
    <source>
        <dbReference type="Proteomes" id="UP000029839"/>
    </source>
</evidence>
<keyword evidence="2" id="KW-0472">Membrane</keyword>
<feature type="transmembrane region" description="Helical" evidence="2">
    <location>
        <begin position="90"/>
        <end position="111"/>
    </location>
</feature>
<keyword evidence="2" id="KW-1133">Transmembrane helix</keyword>
<protein>
    <recommendedName>
        <fullName evidence="5">FUSC family protein</fullName>
    </recommendedName>
</protein>
<keyword evidence="4" id="KW-1185">Reference proteome</keyword>
<feature type="compositionally biased region" description="Low complexity" evidence="1">
    <location>
        <begin position="359"/>
        <end position="370"/>
    </location>
</feature>
<proteinExistence type="predicted"/>
<reference evidence="3 4" key="2">
    <citation type="journal article" date="2015" name="Stand. Genomic Sci.">
        <title>Draft genome sequence of Cellulomonas carbonis T26(T) and comparative analysis of six Cellulomonas genomes.</title>
        <authorList>
            <person name="Zhuang W."/>
            <person name="Zhang S."/>
            <person name="Xia X."/>
            <person name="Wang G."/>
        </authorList>
    </citation>
    <scope>NUCLEOTIDE SEQUENCE [LARGE SCALE GENOMIC DNA]</scope>
    <source>
        <strain evidence="3 4">T26</strain>
    </source>
</reference>
<feature type="region of interest" description="Disordered" evidence="1">
    <location>
        <begin position="186"/>
        <end position="209"/>
    </location>
</feature>
<evidence type="ECO:0000256" key="2">
    <source>
        <dbReference type="SAM" id="Phobius"/>
    </source>
</evidence>